<feature type="domain" description="Core-binding (CB)" evidence="7">
    <location>
        <begin position="70"/>
        <end position="153"/>
    </location>
</feature>
<dbReference type="InterPro" id="IPR044068">
    <property type="entry name" value="CB"/>
</dbReference>
<evidence type="ECO:0000313" key="9">
    <source>
        <dbReference type="Proteomes" id="UP000000343"/>
    </source>
</evidence>
<dbReference type="OrthoDB" id="9803188at2"/>
<evidence type="ECO:0000259" key="7">
    <source>
        <dbReference type="PROSITE" id="PS51900"/>
    </source>
</evidence>
<evidence type="ECO:0000256" key="3">
    <source>
        <dbReference type="ARBA" id="ARBA00023125"/>
    </source>
</evidence>
<evidence type="ECO:0000313" key="8">
    <source>
        <dbReference type="EMBL" id="ADW69073.1"/>
    </source>
</evidence>
<dbReference type="Gene3D" id="1.10.150.130">
    <property type="match status" value="1"/>
</dbReference>
<dbReference type="InterPro" id="IPR011010">
    <property type="entry name" value="DNA_brk_join_enz"/>
</dbReference>
<dbReference type="Pfam" id="PF00589">
    <property type="entry name" value="Phage_integrase"/>
    <property type="match status" value="1"/>
</dbReference>
<dbReference type="PROSITE" id="PS51900">
    <property type="entry name" value="CB"/>
    <property type="match status" value="1"/>
</dbReference>
<dbReference type="GO" id="GO:0006310">
    <property type="term" value="P:DNA recombination"/>
    <property type="evidence" value="ECO:0007669"/>
    <property type="project" value="UniProtKB-KW"/>
</dbReference>
<dbReference type="STRING" id="1198114.AciX9_2028"/>
<dbReference type="PANTHER" id="PTHR30349:SF64">
    <property type="entry name" value="PROPHAGE INTEGRASE INTD-RELATED"/>
    <property type="match status" value="1"/>
</dbReference>
<dbReference type="CDD" id="cd00796">
    <property type="entry name" value="INT_Rci_Hp1_C"/>
    <property type="match status" value="1"/>
</dbReference>
<dbReference type="HOGENOM" id="CLU_027562_17_7_0"/>
<protein>
    <submittedName>
        <fullName evidence="8">Integrase family protein</fullName>
    </submittedName>
</protein>
<feature type="domain" description="Tyr recombinase" evidence="6">
    <location>
        <begin position="174"/>
        <end position="346"/>
    </location>
</feature>
<dbReference type="Proteomes" id="UP000000343">
    <property type="component" value="Chromosome"/>
</dbReference>
<evidence type="ECO:0000259" key="6">
    <source>
        <dbReference type="PROSITE" id="PS51898"/>
    </source>
</evidence>
<evidence type="ECO:0000256" key="2">
    <source>
        <dbReference type="ARBA" id="ARBA00022908"/>
    </source>
</evidence>
<name>E8X1B9_GRATM</name>
<sequence length="352" mass="39350">MATRKAPAKVRGVYEREPGSGVWWICYKQGTVRKREKVGRKGDAIELYRQRKTELRAGAKLAPNLRHKGVTFGVLAEEALAWSAEFHPKDIKTVMGRMKMLTGEFGLVAASDLTPQMIDSWLTDYRTKGKNVLAPATKNRYRALISLVYRQGMRNGKVKANPARLVAARAENNARVRYLLPDEEKALRTAMENGRLCYIPALDVALNSGMRLSEQFSLTWEAIDFGRKEIVLDETKNGSSRHIPMNSTCEAAFRSLVVAGQKPADRVFSSRHGKAINTPRKWFEASAEEAGITDLTWHSLRHTFCSRLAMAGVDIRTIAQLAGHKTLAMAMRYSHLSPSHNLSAIEKLVAVE</sequence>
<reference evidence="9" key="1">
    <citation type="submission" date="2011-01" db="EMBL/GenBank/DDBJ databases">
        <title>Complete sequence of chromosome of Acidobacterium sp. MP5ACTX9.</title>
        <authorList>
            <consortium name="US DOE Joint Genome Institute"/>
            <person name="Lucas S."/>
            <person name="Copeland A."/>
            <person name="Lapidus A."/>
            <person name="Cheng J.-F."/>
            <person name="Goodwin L."/>
            <person name="Pitluck S."/>
            <person name="Teshima H."/>
            <person name="Detter J.C."/>
            <person name="Han C."/>
            <person name="Tapia R."/>
            <person name="Land M."/>
            <person name="Hauser L."/>
            <person name="Kyrpides N."/>
            <person name="Ivanova N."/>
            <person name="Ovchinnikova G."/>
            <person name="Pagani I."/>
            <person name="Rawat S.R."/>
            <person name="Mannisto M."/>
            <person name="Haggblom M.M."/>
            <person name="Woyke T."/>
        </authorList>
    </citation>
    <scope>NUCLEOTIDE SEQUENCE [LARGE SCALE GENOMIC DNA]</scope>
    <source>
        <strain evidence="9">MP5ACTX9</strain>
    </source>
</reference>
<organism evidence="9">
    <name type="scientific">Granulicella tundricola (strain ATCC BAA-1859 / DSM 23138 / MP5ACTX9)</name>
    <dbReference type="NCBI Taxonomy" id="1198114"/>
    <lineage>
        <taxon>Bacteria</taxon>
        <taxon>Pseudomonadati</taxon>
        <taxon>Acidobacteriota</taxon>
        <taxon>Terriglobia</taxon>
        <taxon>Terriglobales</taxon>
        <taxon>Acidobacteriaceae</taxon>
        <taxon>Granulicella</taxon>
    </lineage>
</organism>
<dbReference type="GO" id="GO:0003677">
    <property type="term" value="F:DNA binding"/>
    <property type="evidence" value="ECO:0007669"/>
    <property type="project" value="UniProtKB-UniRule"/>
</dbReference>
<keyword evidence="2" id="KW-0229">DNA integration</keyword>
<dbReference type="InterPro" id="IPR050090">
    <property type="entry name" value="Tyrosine_recombinase_XerCD"/>
</dbReference>
<evidence type="ECO:0000256" key="4">
    <source>
        <dbReference type="ARBA" id="ARBA00023172"/>
    </source>
</evidence>
<dbReference type="RefSeq" id="WP_013580390.1">
    <property type="nucleotide sequence ID" value="NC_015064.1"/>
</dbReference>
<evidence type="ECO:0000256" key="1">
    <source>
        <dbReference type="ARBA" id="ARBA00008857"/>
    </source>
</evidence>
<keyword evidence="4" id="KW-0233">DNA recombination</keyword>
<evidence type="ECO:0000256" key="5">
    <source>
        <dbReference type="PROSITE-ProRule" id="PRU01248"/>
    </source>
</evidence>
<dbReference type="PaxDb" id="1198114-AciX9_2028"/>
<dbReference type="EMBL" id="CP002480">
    <property type="protein sequence ID" value="ADW69073.1"/>
    <property type="molecule type" value="Genomic_DNA"/>
</dbReference>
<dbReference type="PROSITE" id="PS51898">
    <property type="entry name" value="TYR_RECOMBINASE"/>
    <property type="match status" value="1"/>
</dbReference>
<keyword evidence="9" id="KW-1185">Reference proteome</keyword>
<dbReference type="InterPro" id="IPR002104">
    <property type="entry name" value="Integrase_catalytic"/>
</dbReference>
<proteinExistence type="inferred from homology"/>
<comment type="similarity">
    <text evidence="1">Belongs to the 'phage' integrase family.</text>
</comment>
<dbReference type="AlphaFoldDB" id="E8X1B9"/>
<dbReference type="InterPro" id="IPR013762">
    <property type="entry name" value="Integrase-like_cat_sf"/>
</dbReference>
<dbReference type="InterPro" id="IPR010998">
    <property type="entry name" value="Integrase_recombinase_N"/>
</dbReference>
<dbReference type="PANTHER" id="PTHR30349">
    <property type="entry name" value="PHAGE INTEGRASE-RELATED"/>
    <property type="match status" value="1"/>
</dbReference>
<dbReference type="Gene3D" id="1.10.443.10">
    <property type="entry name" value="Intergrase catalytic core"/>
    <property type="match status" value="1"/>
</dbReference>
<gene>
    <name evidence="8" type="ordered locus">AciX9_2028</name>
</gene>
<dbReference type="KEGG" id="acm:AciX9_2028"/>
<dbReference type="eggNOG" id="COG4974">
    <property type="taxonomic scope" value="Bacteria"/>
</dbReference>
<accession>E8X1B9</accession>
<keyword evidence="3 5" id="KW-0238">DNA-binding</keyword>
<dbReference type="SUPFAM" id="SSF56349">
    <property type="entry name" value="DNA breaking-rejoining enzymes"/>
    <property type="match status" value="1"/>
</dbReference>
<dbReference type="GO" id="GO:0015074">
    <property type="term" value="P:DNA integration"/>
    <property type="evidence" value="ECO:0007669"/>
    <property type="project" value="UniProtKB-KW"/>
</dbReference>